<reference evidence="2 3" key="1">
    <citation type="submission" date="2016-08" db="EMBL/GenBank/DDBJ databases">
        <authorList>
            <person name="Seilhamer J.J."/>
        </authorList>
    </citation>
    <scope>NUCLEOTIDE SEQUENCE [LARGE SCALE GENOMIC DNA]</scope>
    <source>
        <strain evidence="2 3">CFBP4641</strain>
    </source>
</reference>
<evidence type="ECO:0000313" key="2">
    <source>
        <dbReference type="EMBL" id="PPU82580.1"/>
    </source>
</evidence>
<gene>
    <name evidence="2" type="ORF">XsacCFBP4641_10475</name>
</gene>
<evidence type="ECO:0000256" key="1">
    <source>
        <dbReference type="SAM" id="MobiDB-lite"/>
    </source>
</evidence>
<proteinExistence type="predicted"/>
<accession>A0A2P5Z4B6</accession>
<organism evidence="2 3">
    <name type="scientific">Xanthomonas sacchari</name>
    <dbReference type="NCBI Taxonomy" id="56458"/>
    <lineage>
        <taxon>Bacteria</taxon>
        <taxon>Pseudomonadati</taxon>
        <taxon>Pseudomonadota</taxon>
        <taxon>Gammaproteobacteria</taxon>
        <taxon>Lysobacterales</taxon>
        <taxon>Lysobacteraceae</taxon>
        <taxon>Xanthomonas</taxon>
    </lineage>
</organism>
<dbReference type="EMBL" id="MDEK01000008">
    <property type="protein sequence ID" value="PPU82580.1"/>
    <property type="molecule type" value="Genomic_DNA"/>
</dbReference>
<comment type="caution">
    <text evidence="2">The sequence shown here is derived from an EMBL/GenBank/DDBJ whole genome shotgun (WGS) entry which is preliminary data.</text>
</comment>
<dbReference type="Proteomes" id="UP000247346">
    <property type="component" value="Unassembled WGS sequence"/>
</dbReference>
<feature type="compositionally biased region" description="Low complexity" evidence="1">
    <location>
        <begin position="68"/>
        <end position="83"/>
    </location>
</feature>
<dbReference type="AlphaFoldDB" id="A0A2P5Z4B6"/>
<feature type="region of interest" description="Disordered" evidence="1">
    <location>
        <begin position="47"/>
        <end position="92"/>
    </location>
</feature>
<evidence type="ECO:0000313" key="3">
    <source>
        <dbReference type="Proteomes" id="UP000247346"/>
    </source>
</evidence>
<name>A0A2P5Z4B6_9XANT</name>
<sequence length="92" mass="10536">MSETWDDAGLTAYLATVLLDQIRGRLRLRHYSLRTEQASVRRRWRSFPPTVSGIPCKGDRQRRHGPQRRATASRRASPPGSARSGRRAVPRR</sequence>
<protein>
    <submittedName>
        <fullName evidence="2">Uncharacterized protein</fullName>
    </submittedName>
</protein>